<evidence type="ECO:0000256" key="1">
    <source>
        <dbReference type="SAM" id="Phobius"/>
    </source>
</evidence>
<keyword evidence="1" id="KW-1133">Transmembrane helix</keyword>
<dbReference type="EMBL" id="JAPTHD010000001">
    <property type="protein sequence ID" value="MDV5822739.1"/>
    <property type="molecule type" value="Genomic_DNA"/>
</dbReference>
<dbReference type="RefSeq" id="WP_317515854.1">
    <property type="nucleotide sequence ID" value="NZ_JAPTHD010000001.1"/>
</dbReference>
<proteinExistence type="predicted"/>
<feature type="transmembrane region" description="Helical" evidence="1">
    <location>
        <begin position="46"/>
        <end position="70"/>
    </location>
</feature>
<keyword evidence="1" id="KW-0472">Membrane</keyword>
<keyword evidence="1" id="KW-0812">Transmembrane</keyword>
<dbReference type="Proteomes" id="UP001185984">
    <property type="component" value="Unassembled WGS sequence"/>
</dbReference>
<feature type="transmembrane region" description="Helical" evidence="1">
    <location>
        <begin position="12"/>
        <end position="34"/>
    </location>
</feature>
<evidence type="ECO:0000313" key="3">
    <source>
        <dbReference type="Proteomes" id="UP001185984"/>
    </source>
</evidence>
<protein>
    <submittedName>
        <fullName evidence="2">Uncharacterized protein</fullName>
    </submittedName>
</protein>
<keyword evidence="3" id="KW-1185">Reference proteome</keyword>
<name>A0ABU3ZTA5_9SPHN</name>
<comment type="caution">
    <text evidence="2">The sequence shown here is derived from an EMBL/GenBank/DDBJ whole genome shotgun (WGS) entry which is preliminary data.</text>
</comment>
<accession>A0ABU3ZTA5</accession>
<gene>
    <name evidence="2" type="ORF">O0R41_03890</name>
</gene>
<evidence type="ECO:0000313" key="2">
    <source>
        <dbReference type="EMBL" id="MDV5822739.1"/>
    </source>
</evidence>
<sequence>MYEPPKTAFRGASRAILTAGPLCVALSLAAMAYMELPDVIDLEPAALLGIPVVLLFALIFGPFVACLPIAAGTFLMHHLADRFDILSARPAWAAAGLLAGTAFVWATGLFATSGAVSFALIATSGVCAWLSHSRTPPEPLAPEPLAPEPLA</sequence>
<organism evidence="2 3">
    <name type="scientific">Sphingobium naphthae</name>
    <dbReference type="NCBI Taxonomy" id="1886786"/>
    <lineage>
        <taxon>Bacteria</taxon>
        <taxon>Pseudomonadati</taxon>
        <taxon>Pseudomonadota</taxon>
        <taxon>Alphaproteobacteria</taxon>
        <taxon>Sphingomonadales</taxon>
        <taxon>Sphingomonadaceae</taxon>
        <taxon>Sphingobium</taxon>
    </lineage>
</organism>
<feature type="transmembrane region" description="Helical" evidence="1">
    <location>
        <begin position="91"/>
        <end position="108"/>
    </location>
</feature>
<reference evidence="3" key="1">
    <citation type="journal article" date="2022" name="J Environ Chem Eng">
        <title>Biodegradation of petroleum oil using a constructed nonpathogenic and heavy metal-tolerant bacterial consortium isolated from marine sponges.</title>
        <authorList>
            <person name="Dechsakulwatana C."/>
            <person name="Rungsihiranrut A."/>
            <person name="Muangchinda C."/>
            <person name="Ningthoujam R."/>
            <person name="Klankeo P."/>
            <person name="Pinyakong O."/>
        </authorList>
    </citation>
    <scope>NUCLEOTIDE SEQUENCE [LARGE SCALE GENOMIC DNA]</scope>
    <source>
        <strain evidence="3">MO2-4</strain>
    </source>
</reference>